<gene>
    <name evidence="1" type="ORF">RCL2_001473100</name>
</gene>
<dbReference type="OrthoDB" id="2423445at2759"/>
<evidence type="ECO:0000313" key="1">
    <source>
        <dbReference type="EMBL" id="GES87747.1"/>
    </source>
</evidence>
<dbReference type="EMBL" id="BLAL01000169">
    <property type="protein sequence ID" value="GES87747.1"/>
    <property type="molecule type" value="Genomic_DNA"/>
</dbReference>
<dbReference type="AlphaFoldDB" id="A0A8H3LFX7"/>
<organism evidence="1 2">
    <name type="scientific">Rhizophagus clarus</name>
    <dbReference type="NCBI Taxonomy" id="94130"/>
    <lineage>
        <taxon>Eukaryota</taxon>
        <taxon>Fungi</taxon>
        <taxon>Fungi incertae sedis</taxon>
        <taxon>Mucoromycota</taxon>
        <taxon>Glomeromycotina</taxon>
        <taxon>Glomeromycetes</taxon>
        <taxon>Glomerales</taxon>
        <taxon>Glomeraceae</taxon>
        <taxon>Rhizophagus</taxon>
    </lineage>
</organism>
<evidence type="ECO:0000313" key="2">
    <source>
        <dbReference type="Proteomes" id="UP000615446"/>
    </source>
</evidence>
<proteinExistence type="predicted"/>
<protein>
    <submittedName>
        <fullName evidence="1">Uncharacterized protein</fullName>
    </submittedName>
</protein>
<sequence length="72" mass="8338">MTVRANTIVRKTRSDKKDTICKRCDHECLTPQKLHEHLKQKNPCKPLQKQKEVASIQTPIQMSDQKAIQQAI</sequence>
<accession>A0A8H3LFX7</accession>
<name>A0A8H3LFX7_9GLOM</name>
<reference evidence="1" key="1">
    <citation type="submission" date="2019-10" db="EMBL/GenBank/DDBJ databases">
        <title>Conservation and host-specific expression of non-tandemly repeated heterogenous ribosome RNA gene in arbuscular mycorrhizal fungi.</title>
        <authorList>
            <person name="Maeda T."/>
            <person name="Kobayashi Y."/>
            <person name="Nakagawa T."/>
            <person name="Ezawa T."/>
            <person name="Yamaguchi K."/>
            <person name="Bino T."/>
            <person name="Nishimoto Y."/>
            <person name="Shigenobu S."/>
            <person name="Kawaguchi M."/>
        </authorList>
    </citation>
    <scope>NUCLEOTIDE SEQUENCE</scope>
    <source>
        <strain evidence="1">HR1</strain>
    </source>
</reference>
<dbReference type="Proteomes" id="UP000615446">
    <property type="component" value="Unassembled WGS sequence"/>
</dbReference>
<comment type="caution">
    <text evidence="1">The sequence shown here is derived from an EMBL/GenBank/DDBJ whole genome shotgun (WGS) entry which is preliminary data.</text>
</comment>